<evidence type="ECO:0000313" key="6">
    <source>
        <dbReference type="Proteomes" id="UP001431572"/>
    </source>
</evidence>
<dbReference type="Gene3D" id="3.40.50.10490">
    <property type="entry name" value="Glucose-6-phosphate isomerase like protein, domain 1"/>
    <property type="match status" value="2"/>
</dbReference>
<dbReference type="EMBL" id="JACATZ010000001">
    <property type="protein sequence ID" value="NWJ46050.1"/>
    <property type="molecule type" value="Genomic_DNA"/>
</dbReference>
<feature type="domain" description="SIS" evidence="2">
    <location>
        <begin position="29"/>
        <end position="171"/>
    </location>
</feature>
<accession>A0A8T7M1R6</accession>
<dbReference type="InterPro" id="IPR001347">
    <property type="entry name" value="SIS_dom"/>
</dbReference>
<dbReference type="Proteomes" id="UP000521676">
    <property type="component" value="Unassembled WGS sequence"/>
</dbReference>
<evidence type="ECO:0000313" key="3">
    <source>
        <dbReference type="EMBL" id="NWJ46050.1"/>
    </source>
</evidence>
<evidence type="ECO:0000256" key="1">
    <source>
        <dbReference type="ARBA" id="ARBA00022737"/>
    </source>
</evidence>
<dbReference type="Pfam" id="PF01380">
    <property type="entry name" value="SIS"/>
    <property type="match status" value="2"/>
</dbReference>
<dbReference type="PROSITE" id="PS51464">
    <property type="entry name" value="SIS"/>
    <property type="match status" value="2"/>
</dbReference>
<dbReference type="InterPro" id="IPR035490">
    <property type="entry name" value="GlmS/FrlB_SIS"/>
</dbReference>
<dbReference type="RefSeq" id="WP_341469802.1">
    <property type="nucleotide sequence ID" value="NZ_CP128399.1"/>
</dbReference>
<dbReference type="InterPro" id="IPR035466">
    <property type="entry name" value="GlmS/AgaS_SIS"/>
</dbReference>
<dbReference type="GO" id="GO:0097367">
    <property type="term" value="F:carbohydrate derivative binding"/>
    <property type="evidence" value="ECO:0007669"/>
    <property type="project" value="InterPro"/>
</dbReference>
<gene>
    <name evidence="3" type="ORF">HXX08_09250</name>
    <name evidence="4" type="ORF">OZ401_001194</name>
</gene>
<dbReference type="PANTHER" id="PTHR10937">
    <property type="entry name" value="GLUCOSAMINE--FRUCTOSE-6-PHOSPHATE AMINOTRANSFERASE, ISOMERIZING"/>
    <property type="match status" value="1"/>
</dbReference>
<keyword evidence="1" id="KW-0677">Repeat</keyword>
<dbReference type="GO" id="GO:1901135">
    <property type="term" value="P:carbohydrate derivative metabolic process"/>
    <property type="evidence" value="ECO:0007669"/>
    <property type="project" value="InterPro"/>
</dbReference>
<proteinExistence type="predicted"/>
<dbReference type="EMBL" id="CP128399">
    <property type="protein sequence ID" value="WJW67910.1"/>
    <property type="molecule type" value="Genomic_DNA"/>
</dbReference>
<evidence type="ECO:0000313" key="5">
    <source>
        <dbReference type="Proteomes" id="UP000521676"/>
    </source>
</evidence>
<protein>
    <submittedName>
        <fullName evidence="3">SIS domain-containing protein</fullName>
    </submittedName>
</protein>
<evidence type="ECO:0000313" key="4">
    <source>
        <dbReference type="EMBL" id="WJW67910.1"/>
    </source>
</evidence>
<dbReference type="PANTHER" id="PTHR10937:SF8">
    <property type="entry name" value="AMINOTRANSFERASE-RELATED"/>
    <property type="match status" value="1"/>
</dbReference>
<feature type="domain" description="SIS" evidence="2">
    <location>
        <begin position="196"/>
        <end position="341"/>
    </location>
</feature>
<name>A0A8T7M1R6_9CHLR</name>
<organism evidence="3 5">
    <name type="scientific">Candidatus Chlorohelix allophototropha</name>
    <dbReference type="NCBI Taxonomy" id="3003348"/>
    <lineage>
        <taxon>Bacteria</taxon>
        <taxon>Bacillati</taxon>
        <taxon>Chloroflexota</taxon>
        <taxon>Chloroflexia</taxon>
        <taxon>Candidatus Chloroheliales</taxon>
        <taxon>Candidatus Chloroheliaceae</taxon>
        <taxon>Candidatus Chlorohelix</taxon>
    </lineage>
</organism>
<dbReference type="Proteomes" id="UP001431572">
    <property type="component" value="Chromosome 1"/>
</dbReference>
<reference evidence="4" key="2">
    <citation type="journal article" date="2024" name="Nature">
        <title>Anoxygenic phototroph of the Chloroflexota uses a type I reaction centre.</title>
        <authorList>
            <person name="Tsuji J.M."/>
            <person name="Shaw N.A."/>
            <person name="Nagashima S."/>
            <person name="Venkiteswaran J.J."/>
            <person name="Schiff S.L."/>
            <person name="Watanabe T."/>
            <person name="Fukui M."/>
            <person name="Hanada S."/>
            <person name="Tank M."/>
            <person name="Neufeld J.D."/>
        </authorList>
    </citation>
    <scope>NUCLEOTIDE SEQUENCE</scope>
    <source>
        <strain evidence="4">L227-S17</strain>
    </source>
</reference>
<reference evidence="3 5" key="1">
    <citation type="submission" date="2020-06" db="EMBL/GenBank/DDBJ databases">
        <title>Anoxygenic phototrophic Chloroflexota member uses a Type I reaction center.</title>
        <authorList>
            <person name="Tsuji J.M."/>
            <person name="Shaw N.A."/>
            <person name="Nagashima S."/>
            <person name="Venkiteswaran J."/>
            <person name="Schiff S.L."/>
            <person name="Hanada S."/>
            <person name="Tank M."/>
            <person name="Neufeld J.D."/>
        </authorList>
    </citation>
    <scope>NUCLEOTIDE SEQUENCE [LARGE SCALE GENOMIC DNA]</scope>
    <source>
        <strain evidence="3">L227-S17</strain>
    </source>
</reference>
<dbReference type="InterPro" id="IPR046348">
    <property type="entry name" value="SIS_dom_sf"/>
</dbReference>
<evidence type="ECO:0000259" key="2">
    <source>
        <dbReference type="PROSITE" id="PS51464"/>
    </source>
</evidence>
<sequence>MTLMREEIFDQPAALERAWKQNRILVREVARKLTSFKPELVMIAARGSSDNAAIYARYIFEAYASLPVSLAAPSLFTLYRRPPNLKRAWVIGISQSGTSPDIVEVISESAAQGAFTLAITNDPESALAHAASIVMPLHAGSEKSVAATKTYTNELMLMAMLAAELGDDNGLRVGLERLPEAISSALKLEDKITKIAQQPIYHEAKDYLVLGRGYNFPTALEIALKLKESAYIFAEPYSSADFLHGPFALAQKSLPALLVGASGPAVPGLLDLARKLIERGVEITAVGDDQTLLRTATPNGAALPVNLQGIPEALSPIPCVVPGQLLALHLALARNLDPDKPRGLNKVTQTY</sequence>
<dbReference type="CDD" id="cd05009">
    <property type="entry name" value="SIS_GlmS_GlmD_2"/>
    <property type="match status" value="1"/>
</dbReference>
<keyword evidence="6" id="KW-1185">Reference proteome</keyword>
<dbReference type="CDD" id="cd05008">
    <property type="entry name" value="SIS_GlmS_GlmD_1"/>
    <property type="match status" value="1"/>
</dbReference>
<dbReference type="SUPFAM" id="SSF53697">
    <property type="entry name" value="SIS domain"/>
    <property type="match status" value="1"/>
</dbReference>
<dbReference type="AlphaFoldDB" id="A0A8T7M1R6"/>